<gene>
    <name evidence="1" type="ORF">ACFQZU_04335</name>
</gene>
<evidence type="ECO:0000313" key="2">
    <source>
        <dbReference type="Proteomes" id="UP001596956"/>
    </source>
</evidence>
<comment type="caution">
    <text evidence="1">The sequence shown here is derived from an EMBL/GenBank/DDBJ whole genome shotgun (WGS) entry which is preliminary data.</text>
</comment>
<evidence type="ECO:0000313" key="1">
    <source>
        <dbReference type="EMBL" id="MFD0800548.1"/>
    </source>
</evidence>
<keyword evidence="2" id="KW-1185">Reference proteome</keyword>
<accession>A0ABW3BCV7</accession>
<organism evidence="1 2">
    <name type="scientific">Streptomonospora algeriensis</name>
    <dbReference type="NCBI Taxonomy" id="995084"/>
    <lineage>
        <taxon>Bacteria</taxon>
        <taxon>Bacillati</taxon>
        <taxon>Actinomycetota</taxon>
        <taxon>Actinomycetes</taxon>
        <taxon>Streptosporangiales</taxon>
        <taxon>Nocardiopsidaceae</taxon>
        <taxon>Streptomonospora</taxon>
    </lineage>
</organism>
<name>A0ABW3BCV7_9ACTN</name>
<feature type="non-terminal residue" evidence="1">
    <location>
        <position position="1"/>
    </location>
</feature>
<reference evidence="2" key="1">
    <citation type="journal article" date="2019" name="Int. J. Syst. Evol. Microbiol.">
        <title>The Global Catalogue of Microorganisms (GCM) 10K type strain sequencing project: providing services to taxonomists for standard genome sequencing and annotation.</title>
        <authorList>
            <consortium name="The Broad Institute Genomics Platform"/>
            <consortium name="The Broad Institute Genome Sequencing Center for Infectious Disease"/>
            <person name="Wu L."/>
            <person name="Ma J."/>
        </authorList>
    </citation>
    <scope>NUCLEOTIDE SEQUENCE [LARGE SCALE GENOMIC DNA]</scope>
    <source>
        <strain evidence="2">CCUG 63369</strain>
    </source>
</reference>
<dbReference type="EMBL" id="JBHTHR010000064">
    <property type="protein sequence ID" value="MFD0800548.1"/>
    <property type="molecule type" value="Genomic_DNA"/>
</dbReference>
<dbReference type="Proteomes" id="UP001596956">
    <property type="component" value="Unassembled WGS sequence"/>
</dbReference>
<proteinExistence type="predicted"/>
<sequence length="59" mass="6468">EIDLRARAVQGHLEAVAAAVADGRIRSHDHDRLWRGMRALMNALDATHPGGLDALMGRR</sequence>
<protein>
    <submittedName>
        <fullName evidence="1">Uncharacterized protein</fullName>
    </submittedName>
</protein>